<organism evidence="2 3">
    <name type="scientific">Caproicibacter fermentans</name>
    <dbReference type="NCBI Taxonomy" id="2576756"/>
    <lineage>
        <taxon>Bacteria</taxon>
        <taxon>Bacillati</taxon>
        <taxon>Bacillota</taxon>
        <taxon>Clostridia</taxon>
        <taxon>Eubacteriales</taxon>
        <taxon>Acutalibacteraceae</taxon>
        <taxon>Caproicibacter</taxon>
    </lineage>
</organism>
<sequence length="265" mass="29618">MKILSPAEKALAFRDFEDIWDNKTSRSILILVPLVMVLLLPVVFLIFFLNVPMTRMNGVEQMLLLLHAQASGMDERQGMFYLMTNMICPMFFLMIPLISSSVSAAYSFVGEKEHGTLETLLLTPLGIRKILKAKVLGCVLLSAVGTCASFVLFSIVIAVGDLMLSMPFYFNWNWLVLVFLLSPAVMIFGVVFMVLTSAKSKSYTESVQTSAYLVLPIVLLFTGQFTGLYQVGAELLLLISCVLLAVDFLIWFLTARLFTPEKLLR</sequence>
<protein>
    <recommendedName>
        <fullName evidence="4">ABC transporter</fullName>
    </recommendedName>
</protein>
<dbReference type="Proteomes" id="UP000469440">
    <property type="component" value="Unassembled WGS sequence"/>
</dbReference>
<dbReference type="GO" id="GO:0140359">
    <property type="term" value="F:ABC-type transporter activity"/>
    <property type="evidence" value="ECO:0007669"/>
    <property type="project" value="InterPro"/>
</dbReference>
<feature type="transmembrane region" description="Helical" evidence="1">
    <location>
        <begin position="135"/>
        <end position="160"/>
    </location>
</feature>
<feature type="transmembrane region" description="Helical" evidence="1">
    <location>
        <begin position="28"/>
        <end position="49"/>
    </location>
</feature>
<keyword evidence="1" id="KW-0472">Membrane</keyword>
<proteinExistence type="predicted"/>
<dbReference type="EMBL" id="VWXL01000058">
    <property type="protein sequence ID" value="MVB11555.1"/>
    <property type="molecule type" value="Genomic_DNA"/>
</dbReference>
<dbReference type="Pfam" id="PF12679">
    <property type="entry name" value="ABC2_membrane_2"/>
    <property type="match status" value="1"/>
</dbReference>
<name>A0A6N8I127_9FIRM</name>
<reference evidence="2 3" key="1">
    <citation type="submission" date="2019-09" db="EMBL/GenBank/DDBJ databases">
        <title>Genome sequence of Clostridium sp. EA1.</title>
        <authorList>
            <person name="Poehlein A."/>
            <person name="Bengelsdorf F.R."/>
            <person name="Daniel R."/>
        </authorList>
    </citation>
    <scope>NUCLEOTIDE SEQUENCE [LARGE SCALE GENOMIC DNA]</scope>
    <source>
        <strain evidence="2 3">EA1</strain>
    </source>
</reference>
<keyword evidence="3" id="KW-1185">Reference proteome</keyword>
<evidence type="ECO:0000313" key="3">
    <source>
        <dbReference type="Proteomes" id="UP000469440"/>
    </source>
</evidence>
<dbReference type="GO" id="GO:0005886">
    <property type="term" value="C:plasma membrane"/>
    <property type="evidence" value="ECO:0007669"/>
    <property type="project" value="UniProtKB-SubCell"/>
</dbReference>
<feature type="transmembrane region" description="Helical" evidence="1">
    <location>
        <begin position="210"/>
        <end position="229"/>
    </location>
</feature>
<gene>
    <name evidence="2" type="ORF">CAFE_22740</name>
</gene>
<feature type="transmembrane region" description="Helical" evidence="1">
    <location>
        <begin position="172"/>
        <end position="198"/>
    </location>
</feature>
<evidence type="ECO:0000256" key="1">
    <source>
        <dbReference type="SAM" id="Phobius"/>
    </source>
</evidence>
<feature type="transmembrane region" description="Helical" evidence="1">
    <location>
        <begin position="79"/>
        <end position="98"/>
    </location>
</feature>
<comment type="caution">
    <text evidence="2">The sequence shown here is derived from an EMBL/GenBank/DDBJ whole genome shotgun (WGS) entry which is preliminary data.</text>
</comment>
<keyword evidence="1" id="KW-0812">Transmembrane</keyword>
<accession>A0A6N8I127</accession>
<evidence type="ECO:0008006" key="4">
    <source>
        <dbReference type="Google" id="ProtNLM"/>
    </source>
</evidence>
<dbReference type="AlphaFoldDB" id="A0A6N8I127"/>
<dbReference type="RefSeq" id="WP_330593953.1">
    <property type="nucleotide sequence ID" value="NZ_VWXL01000058.1"/>
</dbReference>
<keyword evidence="1" id="KW-1133">Transmembrane helix</keyword>
<feature type="transmembrane region" description="Helical" evidence="1">
    <location>
        <begin position="235"/>
        <end position="258"/>
    </location>
</feature>
<evidence type="ECO:0000313" key="2">
    <source>
        <dbReference type="EMBL" id="MVB11555.1"/>
    </source>
</evidence>